<gene>
    <name evidence="2" type="ordered locus">Clole_2372</name>
</gene>
<keyword evidence="1" id="KW-0472">Membrane</keyword>
<name>F2JSV8_CELLD</name>
<dbReference type="HOGENOM" id="CLU_3078066_0_0_9"/>
<proteinExistence type="predicted"/>
<sequence>MKDRIKYFINKFIYFVGLTCIVFAIGYAIFYASNSFIAGFKDGYNASAGMID</sequence>
<keyword evidence="1" id="KW-0812">Transmembrane</keyword>
<evidence type="ECO:0000313" key="2">
    <source>
        <dbReference type="EMBL" id="ADZ84079.1"/>
    </source>
</evidence>
<keyword evidence="3" id="KW-1185">Reference proteome</keyword>
<dbReference type="EMBL" id="CP002582">
    <property type="protein sequence ID" value="ADZ84079.1"/>
    <property type="molecule type" value="Genomic_DNA"/>
</dbReference>
<protein>
    <submittedName>
        <fullName evidence="2">Uncharacterized protein</fullName>
    </submittedName>
</protein>
<keyword evidence="1" id="KW-1133">Transmembrane helix</keyword>
<organism evidence="2 3">
    <name type="scientific">Cellulosilyticum lentocellum (strain ATCC 49066 / DSM 5427 / NCIMB 11756 / RHM5)</name>
    <name type="common">Clostridium lentocellum</name>
    <dbReference type="NCBI Taxonomy" id="642492"/>
    <lineage>
        <taxon>Bacteria</taxon>
        <taxon>Bacillati</taxon>
        <taxon>Bacillota</taxon>
        <taxon>Clostridia</taxon>
        <taxon>Lachnospirales</taxon>
        <taxon>Cellulosilyticaceae</taxon>
        <taxon>Cellulosilyticum</taxon>
    </lineage>
</organism>
<evidence type="ECO:0000313" key="3">
    <source>
        <dbReference type="Proteomes" id="UP000008467"/>
    </source>
</evidence>
<dbReference type="Proteomes" id="UP000008467">
    <property type="component" value="Chromosome"/>
</dbReference>
<feature type="transmembrane region" description="Helical" evidence="1">
    <location>
        <begin position="12"/>
        <end position="32"/>
    </location>
</feature>
<evidence type="ECO:0000256" key="1">
    <source>
        <dbReference type="SAM" id="Phobius"/>
    </source>
</evidence>
<dbReference type="AlphaFoldDB" id="F2JSV8"/>
<dbReference type="RefSeq" id="WP_013657372.1">
    <property type="nucleotide sequence ID" value="NC_015275.1"/>
</dbReference>
<dbReference type="KEGG" id="cle:Clole_2372"/>
<accession>F2JSV8</accession>
<reference evidence="2 3" key="1">
    <citation type="journal article" date="2011" name="J. Bacteriol.">
        <title>Complete genome sequence of the cellulose-degrading bacterium Cellulosilyticum lentocellum.</title>
        <authorList>
            <consortium name="US DOE Joint Genome Institute"/>
            <person name="Miller D.A."/>
            <person name="Suen G."/>
            <person name="Bruce D."/>
            <person name="Copeland A."/>
            <person name="Cheng J.F."/>
            <person name="Detter C."/>
            <person name="Goodwin L.A."/>
            <person name="Han C.S."/>
            <person name="Hauser L.J."/>
            <person name="Land M.L."/>
            <person name="Lapidus A."/>
            <person name="Lucas S."/>
            <person name="Meincke L."/>
            <person name="Pitluck S."/>
            <person name="Tapia R."/>
            <person name="Teshima H."/>
            <person name="Woyke T."/>
            <person name="Fox B.G."/>
            <person name="Angert E.R."/>
            <person name="Currie C.R."/>
        </authorList>
    </citation>
    <scope>NUCLEOTIDE SEQUENCE [LARGE SCALE GENOMIC DNA]</scope>
    <source>
        <strain evidence="3">ATCC 49066 / DSM 5427 / NCIMB 11756 / RHM5</strain>
    </source>
</reference>